<name>A0A5J6WI07_MORMI</name>
<evidence type="ECO:0008006" key="3">
    <source>
        <dbReference type="Google" id="ProtNLM"/>
    </source>
</evidence>
<evidence type="ECO:0000313" key="2">
    <source>
        <dbReference type="Proteomes" id="UP000327424"/>
    </source>
</evidence>
<dbReference type="GO" id="GO:0016788">
    <property type="term" value="F:hydrolase activity, acting on ester bonds"/>
    <property type="evidence" value="ECO:0007669"/>
    <property type="project" value="InterPro"/>
</dbReference>
<dbReference type="AlphaFoldDB" id="A0A5J6WI07"/>
<reference evidence="1 2" key="1">
    <citation type="submission" date="2019-09" db="EMBL/GenBank/DDBJ databases">
        <title>Hybrid Assembly of the complete Genome of the Deep-Sea Bacterium Moritella marina from long Nanopore and Illumina reads.</title>
        <authorList>
            <person name="Magin S."/>
            <person name="Georgoulis A."/>
            <person name="Papadimitriou K."/>
            <person name="Iliakis G."/>
            <person name="Vorgias C.E."/>
        </authorList>
    </citation>
    <scope>NUCLEOTIDE SEQUENCE [LARGE SCALE GENOMIC DNA]</scope>
    <source>
        <strain evidence="1 2">MP-1</strain>
    </source>
</reference>
<dbReference type="Proteomes" id="UP000327424">
    <property type="component" value="Chromosome"/>
</dbReference>
<dbReference type="EMBL" id="CP044399">
    <property type="protein sequence ID" value="QFI37779.1"/>
    <property type="molecule type" value="Genomic_DNA"/>
</dbReference>
<gene>
    <name evidence="1" type="ORF">FR932_07895</name>
</gene>
<organism evidence="1 2">
    <name type="scientific">Moritella marina ATCC 15381</name>
    <dbReference type="NCBI Taxonomy" id="1202962"/>
    <lineage>
        <taxon>Bacteria</taxon>
        <taxon>Pseudomonadati</taxon>
        <taxon>Pseudomonadota</taxon>
        <taxon>Gammaproteobacteria</taxon>
        <taxon>Alteromonadales</taxon>
        <taxon>Moritellaceae</taxon>
        <taxon>Moritella</taxon>
    </lineage>
</organism>
<keyword evidence="2" id="KW-1185">Reference proteome</keyword>
<dbReference type="SUPFAM" id="SSF48537">
    <property type="entry name" value="Phospholipase C/P1 nuclease"/>
    <property type="match status" value="1"/>
</dbReference>
<dbReference type="KEGG" id="mmaa:FR932_07895"/>
<dbReference type="InterPro" id="IPR008947">
    <property type="entry name" value="PLipase_C/P1_nuclease_dom_sf"/>
</dbReference>
<dbReference type="OrthoDB" id="36722at2"/>
<accession>A0A5J6WI07</accession>
<evidence type="ECO:0000313" key="1">
    <source>
        <dbReference type="EMBL" id="QFI37779.1"/>
    </source>
</evidence>
<protein>
    <recommendedName>
        <fullName evidence="3">Phospholipase</fullName>
    </recommendedName>
</protein>
<proteinExistence type="predicted"/>
<sequence>MFLPKCFKTKHLKTKCLKNQFKSKLQRPLKLTISTLLCSCMLVGNAAAWSEHSLITYPILNTMPEVAEQAPVKVETLAEFVTAEAQGLETLLASNEAWLRQHFPYYKPRPDALAFNAEASDLLIRFIHAIRINPNARINPYVQLLPGQDTQGRRKMASSEVAVFTNLDHYNAMRFVEVKSGDLVTPLEVLVSANDDPDNGLDIGLFEDSNTEAGKLYGFGKQAFGNPALEYGTQAPFHMGFYHESSILFALAPFLRDTFPDYRVHMYKALSEYAFSTGHDYWGWRFMGWGMHYVGDIAQSYHSTLQPGVSTASSLWTNAKDMMGYPQAKIDAIQLLSNRHLVLEEFQEIITKKAYEDNDFSNALFKALTKQTRVVAYTDNTFVEVFAKNSYDKSDKLAEYLERWIPELLVSDPSFEVDGSQEIEMIVEMIRDQHGEEGITQMTNLLAEFMSDHNANTRSFVRSILSHKP</sequence>